<evidence type="ECO:0000313" key="2">
    <source>
        <dbReference type="EMBL" id="KAK4296807.1"/>
    </source>
</evidence>
<sequence length="267" mass="29137">MMVTKEPGVHTPPGDPVTAQVQQVVNTLQSFAEGSTDTSRHFIASLSTINTYTIDQSTTTTTTIMKLCVLLSVMMLLSLCALAKSNPNRCRGHSCLEPYPPIKGMCPHPESFGYQCFQFYHQCTDDSNCTEGGLKCCLVAGCVHYHFNTRSHSASRHFIASLSTINTYTIDQSTTTTTTIMKLCVLLSVMMLLSLCALAKSNPNMCGGRPCLEPYPRSKGMCPHPESFGYQCFSFQHKCTDDSDCTEGGLKCCLVAGCGRECVEGEL</sequence>
<protein>
    <recommendedName>
        <fullName evidence="1">WAP domain-containing protein</fullName>
    </recommendedName>
</protein>
<evidence type="ECO:0000259" key="1">
    <source>
        <dbReference type="PROSITE" id="PS51390"/>
    </source>
</evidence>
<dbReference type="EMBL" id="JAWZYT010003769">
    <property type="protein sequence ID" value="KAK4296807.1"/>
    <property type="molecule type" value="Genomic_DNA"/>
</dbReference>
<accession>A0AAE1TT69</accession>
<dbReference type="Gene3D" id="4.10.75.10">
    <property type="entry name" value="Elafin-like"/>
    <property type="match status" value="1"/>
</dbReference>
<dbReference type="Proteomes" id="UP001292094">
    <property type="component" value="Unassembled WGS sequence"/>
</dbReference>
<proteinExistence type="predicted"/>
<dbReference type="InterPro" id="IPR008197">
    <property type="entry name" value="WAP_dom"/>
</dbReference>
<gene>
    <name evidence="2" type="ORF">Pmani_030727</name>
</gene>
<dbReference type="GO" id="GO:0030414">
    <property type="term" value="F:peptidase inhibitor activity"/>
    <property type="evidence" value="ECO:0007669"/>
    <property type="project" value="InterPro"/>
</dbReference>
<evidence type="ECO:0000313" key="3">
    <source>
        <dbReference type="Proteomes" id="UP001292094"/>
    </source>
</evidence>
<reference evidence="2" key="1">
    <citation type="submission" date="2023-11" db="EMBL/GenBank/DDBJ databases">
        <title>Genome assemblies of two species of porcelain crab, Petrolisthes cinctipes and Petrolisthes manimaculis (Anomura: Porcellanidae).</title>
        <authorList>
            <person name="Angst P."/>
        </authorList>
    </citation>
    <scope>NUCLEOTIDE SEQUENCE</scope>
    <source>
        <strain evidence="2">PB745_02</strain>
        <tissue evidence="2">Gill</tissue>
    </source>
</reference>
<dbReference type="GO" id="GO:0005576">
    <property type="term" value="C:extracellular region"/>
    <property type="evidence" value="ECO:0007669"/>
    <property type="project" value="InterPro"/>
</dbReference>
<dbReference type="AlphaFoldDB" id="A0AAE1TT69"/>
<dbReference type="InterPro" id="IPR036645">
    <property type="entry name" value="Elafin-like_sf"/>
</dbReference>
<keyword evidence="3" id="KW-1185">Reference proteome</keyword>
<dbReference type="PROSITE" id="PS51390">
    <property type="entry name" value="WAP"/>
    <property type="match status" value="1"/>
</dbReference>
<feature type="domain" description="WAP" evidence="1">
    <location>
        <begin position="214"/>
        <end position="266"/>
    </location>
</feature>
<name>A0AAE1TT69_9EUCA</name>
<organism evidence="2 3">
    <name type="scientific">Petrolisthes manimaculis</name>
    <dbReference type="NCBI Taxonomy" id="1843537"/>
    <lineage>
        <taxon>Eukaryota</taxon>
        <taxon>Metazoa</taxon>
        <taxon>Ecdysozoa</taxon>
        <taxon>Arthropoda</taxon>
        <taxon>Crustacea</taxon>
        <taxon>Multicrustacea</taxon>
        <taxon>Malacostraca</taxon>
        <taxon>Eumalacostraca</taxon>
        <taxon>Eucarida</taxon>
        <taxon>Decapoda</taxon>
        <taxon>Pleocyemata</taxon>
        <taxon>Anomura</taxon>
        <taxon>Galatheoidea</taxon>
        <taxon>Porcellanidae</taxon>
        <taxon>Petrolisthes</taxon>
    </lineage>
</organism>
<comment type="caution">
    <text evidence="2">The sequence shown here is derived from an EMBL/GenBank/DDBJ whole genome shotgun (WGS) entry which is preliminary data.</text>
</comment>